<proteinExistence type="predicted"/>
<dbReference type="InterPro" id="IPR023374">
    <property type="entry name" value="AttH-like_dom_sf"/>
</dbReference>
<dbReference type="AlphaFoldDB" id="A0AAU6SBR0"/>
<evidence type="ECO:0000313" key="1">
    <source>
        <dbReference type="EMBL" id="WZO34337.1"/>
    </source>
</evidence>
<dbReference type="RefSeq" id="WP_349428894.1">
    <property type="nucleotide sequence ID" value="NZ_CP151632.1"/>
</dbReference>
<protein>
    <submittedName>
        <fullName evidence="1">Hydroxyneurosporene dehydrogenase</fullName>
    </submittedName>
</protein>
<name>A0AAU6SBR0_9MICO</name>
<dbReference type="EMBL" id="CP151632">
    <property type="protein sequence ID" value="WZO34337.1"/>
    <property type="molecule type" value="Genomic_DNA"/>
</dbReference>
<sequence>MTENTLARLARSDAEYTAFGLSRTIQRWEDGARTDNRAGTYEWWYFDAHLADGSVLVIVFQNKDFTVPRTALDPLIRFELTLPDGRQVDRIVRFNPAEWSAATDHADVRIGAGNRFSGDLHEYRISVDLGDVSADVVITGEVPAWRPETGIMLFGERQDHEFGWLPSVPQGQVTASYTVDGKTTETTGVGYHDHNWGNAALPSLIHNWYWARGQAGPFSVIASYITAAEDYDFNTIPLFLLAKDGEVVADDDTKVTFDTEVVATDERTGKPVADVTRYTYVDGDDTYVVKFERRQTIASERLIDTLSGPKKLAAKIARFDGAYLRFSGAVTVEHYRRGDLVDTANDDGVWELMYFGHAR</sequence>
<reference evidence="1" key="1">
    <citation type="submission" date="2024-04" db="EMBL/GenBank/DDBJ databases">
        <authorList>
            <person name="Roder T."/>
            <person name="Oberhansli S."/>
            <person name="Kreuzer M."/>
        </authorList>
    </citation>
    <scope>NUCLEOTIDE SEQUENCE</scope>
    <source>
        <strain evidence="1">LWS13-1.2</strain>
    </source>
</reference>
<dbReference type="CDD" id="cd22187">
    <property type="entry name" value="asqI-like"/>
    <property type="match status" value="1"/>
</dbReference>
<dbReference type="SUPFAM" id="SSF159245">
    <property type="entry name" value="AttH-like"/>
    <property type="match status" value="1"/>
</dbReference>
<gene>
    <name evidence="1" type="ORF">MRBLWS13_001992</name>
</gene>
<accession>A0AAU6SBR0</accession>
<organism evidence="1">
    <name type="scientific">Microbacterium sp. LWS13-1.2</name>
    <dbReference type="NCBI Taxonomy" id="3135264"/>
    <lineage>
        <taxon>Bacteria</taxon>
        <taxon>Bacillati</taxon>
        <taxon>Actinomycetota</taxon>
        <taxon>Actinomycetes</taxon>
        <taxon>Micrococcales</taxon>
        <taxon>Microbacteriaceae</taxon>
        <taxon>Microbacterium</taxon>
    </lineage>
</organism>
<dbReference type="Gene3D" id="2.40.370.10">
    <property type="entry name" value="AttH-like domain"/>
    <property type="match status" value="1"/>
</dbReference>